<sequence>MKYRKGGIHPYRFQARLLKEPNLAPKVGSRRSEKAEFHDDLIMTGGVAGGLILLETSKEYFELRLRGQTSIVFPCHPQCRPSSVNSGPHILDKKSKVA</sequence>
<name>A0A5B0SCU3_PUCGR</name>
<gene>
    <name evidence="1" type="ORF">PGTUg99_014795</name>
</gene>
<accession>A0A5B0SCU3</accession>
<dbReference type="AlphaFoldDB" id="A0A5B0SCU3"/>
<dbReference type="EMBL" id="VDEP01000039">
    <property type="protein sequence ID" value="KAA1135345.1"/>
    <property type="molecule type" value="Genomic_DNA"/>
</dbReference>
<evidence type="ECO:0000313" key="1">
    <source>
        <dbReference type="EMBL" id="KAA1135345.1"/>
    </source>
</evidence>
<reference evidence="1 2" key="1">
    <citation type="submission" date="2019-05" db="EMBL/GenBank/DDBJ databases">
        <title>Emergence of the Ug99 lineage of the wheat stem rust pathogen through somatic hybridization.</title>
        <authorList>
            <person name="Li F."/>
            <person name="Upadhyaya N.M."/>
            <person name="Sperschneider J."/>
            <person name="Matny O."/>
            <person name="Nguyen-Phuc H."/>
            <person name="Mago R."/>
            <person name="Raley C."/>
            <person name="Miller M.E."/>
            <person name="Silverstein K.A.T."/>
            <person name="Henningsen E."/>
            <person name="Hirsch C.D."/>
            <person name="Visser B."/>
            <person name="Pretorius Z.A."/>
            <person name="Steffenson B.J."/>
            <person name="Schwessinger B."/>
            <person name="Dodds P.N."/>
            <person name="Figueroa M."/>
        </authorList>
    </citation>
    <scope>NUCLEOTIDE SEQUENCE [LARGE SCALE GENOMIC DNA]</scope>
    <source>
        <strain evidence="1 2">Ug99</strain>
    </source>
</reference>
<organism evidence="1 2">
    <name type="scientific">Puccinia graminis f. sp. tritici</name>
    <dbReference type="NCBI Taxonomy" id="56615"/>
    <lineage>
        <taxon>Eukaryota</taxon>
        <taxon>Fungi</taxon>
        <taxon>Dikarya</taxon>
        <taxon>Basidiomycota</taxon>
        <taxon>Pucciniomycotina</taxon>
        <taxon>Pucciniomycetes</taxon>
        <taxon>Pucciniales</taxon>
        <taxon>Pucciniaceae</taxon>
        <taxon>Puccinia</taxon>
    </lineage>
</organism>
<dbReference type="Proteomes" id="UP000325313">
    <property type="component" value="Unassembled WGS sequence"/>
</dbReference>
<comment type="caution">
    <text evidence="1">The sequence shown here is derived from an EMBL/GenBank/DDBJ whole genome shotgun (WGS) entry which is preliminary data.</text>
</comment>
<protein>
    <submittedName>
        <fullName evidence="1">Uncharacterized protein</fullName>
    </submittedName>
</protein>
<evidence type="ECO:0000313" key="2">
    <source>
        <dbReference type="Proteomes" id="UP000325313"/>
    </source>
</evidence>
<proteinExistence type="predicted"/>